<evidence type="ECO:0000259" key="4">
    <source>
        <dbReference type="Pfam" id="PF02638"/>
    </source>
</evidence>
<gene>
    <name evidence="5" type="ORF">ACG0Z3_16505</name>
</gene>
<feature type="domain" description="Glycosyl hydrolase-like 10" evidence="4">
    <location>
        <begin position="66"/>
        <end position="378"/>
    </location>
</feature>
<name>A0ABW7FLR1_9BURK</name>
<feature type="region of interest" description="Disordered" evidence="2">
    <location>
        <begin position="14"/>
        <end position="62"/>
    </location>
</feature>
<proteinExistence type="predicted"/>
<dbReference type="Gene3D" id="3.20.20.80">
    <property type="entry name" value="Glycosidases"/>
    <property type="match status" value="1"/>
</dbReference>
<feature type="compositionally biased region" description="Low complexity" evidence="2">
    <location>
        <begin position="37"/>
        <end position="56"/>
    </location>
</feature>
<evidence type="ECO:0000256" key="1">
    <source>
        <dbReference type="ARBA" id="ARBA00022729"/>
    </source>
</evidence>
<dbReference type="RefSeq" id="WP_394399368.1">
    <property type="nucleotide sequence ID" value="NZ_JBIGHW010000009.1"/>
</dbReference>
<dbReference type="InterPro" id="IPR052177">
    <property type="entry name" value="Divisome_Glycosyl_Hydrolase"/>
</dbReference>
<organism evidence="5 6">
    <name type="scientific">Pelomonas margarita</name>
    <dbReference type="NCBI Taxonomy" id="3299031"/>
    <lineage>
        <taxon>Bacteria</taxon>
        <taxon>Pseudomonadati</taxon>
        <taxon>Pseudomonadota</taxon>
        <taxon>Betaproteobacteria</taxon>
        <taxon>Burkholderiales</taxon>
        <taxon>Sphaerotilaceae</taxon>
        <taxon>Roseateles</taxon>
    </lineage>
</organism>
<dbReference type="InterPro" id="IPR003790">
    <property type="entry name" value="GHL10"/>
</dbReference>
<evidence type="ECO:0000313" key="5">
    <source>
        <dbReference type="EMBL" id="MFG6442286.1"/>
    </source>
</evidence>
<keyword evidence="1 3" id="KW-0732">Signal</keyword>
<feature type="chain" id="PRO_5045852412" evidence="3">
    <location>
        <begin position="24"/>
        <end position="432"/>
    </location>
</feature>
<evidence type="ECO:0000313" key="6">
    <source>
        <dbReference type="Proteomes" id="UP001606301"/>
    </source>
</evidence>
<dbReference type="PANTHER" id="PTHR43405:SF1">
    <property type="entry name" value="GLYCOSYL HYDROLASE DIGH"/>
    <property type="match status" value="1"/>
</dbReference>
<feature type="compositionally biased region" description="Pro residues" evidence="2">
    <location>
        <begin position="24"/>
        <end position="36"/>
    </location>
</feature>
<dbReference type="PROSITE" id="PS51257">
    <property type="entry name" value="PROKAR_LIPOPROTEIN"/>
    <property type="match status" value="1"/>
</dbReference>
<dbReference type="PANTHER" id="PTHR43405">
    <property type="entry name" value="GLYCOSYL HYDROLASE DIGH"/>
    <property type="match status" value="1"/>
</dbReference>
<feature type="signal peptide" evidence="3">
    <location>
        <begin position="1"/>
        <end position="23"/>
    </location>
</feature>
<evidence type="ECO:0000256" key="3">
    <source>
        <dbReference type="SAM" id="SignalP"/>
    </source>
</evidence>
<keyword evidence="6" id="KW-1185">Reference proteome</keyword>
<keyword evidence="5" id="KW-0378">Hydrolase</keyword>
<sequence length="432" mass="47451">MKRRHLLSLASLPVLGGCASSPAPLLPPAPPSPPSPGEAALGAPLPVQDPSPTAAPALPPAPPREWRAAWVATVANIDWPSKPGLSAEAQQAEIRALCDAAQRTGLNALILQVRTSADALYESALEPWSEYLTGTQGRHPGYDPLAVWLTEAKARGLELHAWFNPYRARQNAGRSAAAENHVSRSRPAWVKRYGDQLWMDPGEPAAAEHTLAVVRDCLSRYAVDGVHIDDYFYPYPVTDPATKQEVDFPDEPSWQTYLAQGGTLARRDWRRDNVNRLVQRLYALAHEVRPGTRVGISPFGLPKPAARPPGIAGFSQYDKLYADVELWLREGWLDYLAPQLYWPRAQTAQAFDVLLQTWRALNPLARPIHPGLFTSRINDTPQSWPASEITGQIDSIRRLSPGSGHIHFSMVALAQNRKGIADTLRNGAYAAP</sequence>
<dbReference type="Proteomes" id="UP001606301">
    <property type="component" value="Unassembled WGS sequence"/>
</dbReference>
<protein>
    <submittedName>
        <fullName evidence="5">Glycoside hydrolase family 10 protein</fullName>
    </submittedName>
</protein>
<dbReference type="GO" id="GO:0016787">
    <property type="term" value="F:hydrolase activity"/>
    <property type="evidence" value="ECO:0007669"/>
    <property type="project" value="UniProtKB-KW"/>
</dbReference>
<comment type="caution">
    <text evidence="5">The sequence shown here is derived from an EMBL/GenBank/DDBJ whole genome shotgun (WGS) entry which is preliminary data.</text>
</comment>
<dbReference type="EMBL" id="JBIGHW010000009">
    <property type="protein sequence ID" value="MFG6442286.1"/>
    <property type="molecule type" value="Genomic_DNA"/>
</dbReference>
<evidence type="ECO:0000256" key="2">
    <source>
        <dbReference type="SAM" id="MobiDB-lite"/>
    </source>
</evidence>
<dbReference type="InterPro" id="IPR017853">
    <property type="entry name" value="GH"/>
</dbReference>
<dbReference type="Pfam" id="PF02638">
    <property type="entry name" value="GHL10"/>
    <property type="match status" value="1"/>
</dbReference>
<dbReference type="SUPFAM" id="SSF51445">
    <property type="entry name" value="(Trans)glycosidases"/>
    <property type="match status" value="1"/>
</dbReference>
<accession>A0ABW7FLR1</accession>
<reference evidence="5 6" key="1">
    <citation type="submission" date="2024-08" db="EMBL/GenBank/DDBJ databases">
        <authorList>
            <person name="Lu H."/>
        </authorList>
    </citation>
    <scope>NUCLEOTIDE SEQUENCE [LARGE SCALE GENOMIC DNA]</scope>
    <source>
        <strain evidence="5 6">LKC17W</strain>
    </source>
</reference>